<name>A0A3R7MK67_9TRYP</name>
<gene>
    <name evidence="2" type="ORF">Tco025E_07401</name>
</gene>
<feature type="compositionally biased region" description="Basic and acidic residues" evidence="1">
    <location>
        <begin position="16"/>
        <end position="28"/>
    </location>
</feature>
<dbReference type="EMBL" id="MKKU01000570">
    <property type="protein sequence ID" value="RNF07297.1"/>
    <property type="molecule type" value="Genomic_DNA"/>
</dbReference>
<dbReference type="Proteomes" id="UP000284403">
    <property type="component" value="Unassembled WGS sequence"/>
</dbReference>
<dbReference type="GeneID" id="40321012"/>
<comment type="caution">
    <text evidence="2">The sequence shown here is derived from an EMBL/GenBank/DDBJ whole genome shotgun (WGS) entry which is preliminary data.</text>
</comment>
<dbReference type="OrthoDB" id="241664at2759"/>
<reference evidence="2 3" key="1">
    <citation type="journal article" date="2018" name="BMC Genomics">
        <title>Genomic comparison of Trypanosoma conorhini and Trypanosoma rangeli to Trypanosoma cruzi strains of high and low virulence.</title>
        <authorList>
            <person name="Bradwell K.R."/>
            <person name="Koparde V.N."/>
            <person name="Matveyev A.V."/>
            <person name="Serrano M.G."/>
            <person name="Alves J.M."/>
            <person name="Parikh H."/>
            <person name="Huang B."/>
            <person name="Lee V."/>
            <person name="Espinosa-Alvarez O."/>
            <person name="Ortiz P.A."/>
            <person name="Costa-Martins A.G."/>
            <person name="Teixeira M.M."/>
            <person name="Buck G.A."/>
        </authorList>
    </citation>
    <scope>NUCLEOTIDE SEQUENCE [LARGE SCALE GENOMIC DNA]</scope>
    <source>
        <strain evidence="2 3">025E</strain>
    </source>
</reference>
<evidence type="ECO:0000313" key="2">
    <source>
        <dbReference type="EMBL" id="RNF07297.1"/>
    </source>
</evidence>
<dbReference type="AlphaFoldDB" id="A0A3R7MK67"/>
<proteinExistence type="predicted"/>
<evidence type="ECO:0000256" key="1">
    <source>
        <dbReference type="SAM" id="MobiDB-lite"/>
    </source>
</evidence>
<protein>
    <submittedName>
        <fullName evidence="2">Uncharacterized protein</fullName>
    </submittedName>
</protein>
<organism evidence="2 3">
    <name type="scientific">Trypanosoma conorhini</name>
    <dbReference type="NCBI Taxonomy" id="83891"/>
    <lineage>
        <taxon>Eukaryota</taxon>
        <taxon>Discoba</taxon>
        <taxon>Euglenozoa</taxon>
        <taxon>Kinetoplastea</taxon>
        <taxon>Metakinetoplastina</taxon>
        <taxon>Trypanosomatida</taxon>
        <taxon>Trypanosomatidae</taxon>
        <taxon>Trypanosoma</taxon>
    </lineage>
</organism>
<keyword evidence="3" id="KW-1185">Reference proteome</keyword>
<sequence>MLASLFYTRAAPRELTATDEKRNDHKSECTTNAKDASVPQPFLQRQAVTNHAFLPGVSAPQNQRRMSHSGEFLSSADIFRIGCEDSSLPIEDESSKKVPTLDEKASLERIKPLLHGCLVRRRMKSRLGRLLIAKILELKKQDRVQDNLGSSRGQESSQRAVCLSHLVSFVEHGKSNSQDDEWQKTHEKKTVKLVTKPGSDTKNNPEGAKMDHHLSLSLYSSDKTQELGQQIFTSLQEAVGTKEQHIEKIMRDVTPAFLLERRSMFLRTIFVLEDSDGRFAQVPRLIVGDGSNILSPDRSLMSIFGGQYFQLIDNMNHICGASR</sequence>
<evidence type="ECO:0000313" key="3">
    <source>
        <dbReference type="Proteomes" id="UP000284403"/>
    </source>
</evidence>
<accession>A0A3R7MK67</accession>
<dbReference type="RefSeq" id="XP_029225633.1">
    <property type="nucleotide sequence ID" value="XM_029374267.1"/>
</dbReference>
<feature type="region of interest" description="Disordered" evidence="1">
    <location>
        <begin position="15"/>
        <end position="39"/>
    </location>
</feature>